<dbReference type="GO" id="GO:0016705">
    <property type="term" value="F:oxidoreductase activity, acting on paired donors, with incorporation or reduction of molecular oxygen"/>
    <property type="evidence" value="ECO:0007669"/>
    <property type="project" value="InterPro"/>
</dbReference>
<evidence type="ECO:0000256" key="3">
    <source>
        <dbReference type="ARBA" id="ARBA00023002"/>
    </source>
</evidence>
<feature type="region of interest" description="Disordered" evidence="7">
    <location>
        <begin position="448"/>
        <end position="469"/>
    </location>
</feature>
<organism evidence="8 9">
    <name type="scientific">Dichotomopilus funicola</name>
    <dbReference type="NCBI Taxonomy" id="1934379"/>
    <lineage>
        <taxon>Eukaryota</taxon>
        <taxon>Fungi</taxon>
        <taxon>Dikarya</taxon>
        <taxon>Ascomycota</taxon>
        <taxon>Pezizomycotina</taxon>
        <taxon>Sordariomycetes</taxon>
        <taxon>Sordariomycetidae</taxon>
        <taxon>Sordariales</taxon>
        <taxon>Chaetomiaceae</taxon>
        <taxon>Dichotomopilus</taxon>
    </lineage>
</organism>
<accession>A0AAN6ZN79</accession>
<dbReference type="InterPro" id="IPR036396">
    <property type="entry name" value="Cyt_P450_sf"/>
</dbReference>
<keyword evidence="4 5" id="KW-0408">Iron</keyword>
<evidence type="ECO:0000256" key="6">
    <source>
        <dbReference type="RuleBase" id="RU000461"/>
    </source>
</evidence>
<dbReference type="PROSITE" id="PS00086">
    <property type="entry name" value="CYTOCHROME_P450"/>
    <property type="match status" value="1"/>
</dbReference>
<dbReference type="InterPro" id="IPR001128">
    <property type="entry name" value="Cyt_P450"/>
</dbReference>
<dbReference type="AlphaFoldDB" id="A0AAN6ZN79"/>
<dbReference type="PRINTS" id="PR00385">
    <property type="entry name" value="P450"/>
</dbReference>
<dbReference type="PRINTS" id="PR00463">
    <property type="entry name" value="EP450I"/>
</dbReference>
<reference evidence="8" key="2">
    <citation type="submission" date="2023-05" db="EMBL/GenBank/DDBJ databases">
        <authorList>
            <consortium name="Lawrence Berkeley National Laboratory"/>
            <person name="Steindorff A."/>
            <person name="Hensen N."/>
            <person name="Bonometti L."/>
            <person name="Westerberg I."/>
            <person name="Brannstrom I.O."/>
            <person name="Guillou S."/>
            <person name="Cros-Aarteil S."/>
            <person name="Calhoun S."/>
            <person name="Haridas S."/>
            <person name="Kuo A."/>
            <person name="Mondo S."/>
            <person name="Pangilinan J."/>
            <person name="Riley R."/>
            <person name="Labutti K."/>
            <person name="Andreopoulos B."/>
            <person name="Lipzen A."/>
            <person name="Chen C."/>
            <person name="Yanf M."/>
            <person name="Daum C."/>
            <person name="Ng V."/>
            <person name="Clum A."/>
            <person name="Ohm R."/>
            <person name="Martin F."/>
            <person name="Silar P."/>
            <person name="Natvig D."/>
            <person name="Lalanne C."/>
            <person name="Gautier V."/>
            <person name="Ament-Velasquez S.L."/>
            <person name="Kruys A."/>
            <person name="Hutchinson M.I."/>
            <person name="Powell A.J."/>
            <person name="Barry K."/>
            <person name="Miller A.N."/>
            <person name="Grigoriev I.V."/>
            <person name="Debuchy R."/>
            <person name="Gladieux P."/>
            <person name="Thoren M.H."/>
            <person name="Johannesson H."/>
        </authorList>
    </citation>
    <scope>NUCLEOTIDE SEQUENCE</scope>
    <source>
        <strain evidence="8">CBS 141.50</strain>
    </source>
</reference>
<proteinExistence type="inferred from homology"/>
<comment type="similarity">
    <text evidence="1 6">Belongs to the cytochrome P450 family.</text>
</comment>
<keyword evidence="2 5" id="KW-0479">Metal-binding</keyword>
<dbReference type="GO" id="GO:0005506">
    <property type="term" value="F:iron ion binding"/>
    <property type="evidence" value="ECO:0007669"/>
    <property type="project" value="InterPro"/>
</dbReference>
<dbReference type="RefSeq" id="XP_062638921.1">
    <property type="nucleotide sequence ID" value="XM_062776616.1"/>
</dbReference>
<name>A0AAN6ZN79_9PEZI</name>
<evidence type="ECO:0000256" key="7">
    <source>
        <dbReference type="SAM" id="MobiDB-lite"/>
    </source>
</evidence>
<dbReference type="Proteomes" id="UP001302676">
    <property type="component" value="Unassembled WGS sequence"/>
</dbReference>
<dbReference type="Pfam" id="PF00067">
    <property type="entry name" value="p450"/>
    <property type="match status" value="1"/>
</dbReference>
<dbReference type="SUPFAM" id="SSF48264">
    <property type="entry name" value="Cytochrome P450"/>
    <property type="match status" value="1"/>
</dbReference>
<dbReference type="GO" id="GO:0020037">
    <property type="term" value="F:heme binding"/>
    <property type="evidence" value="ECO:0007669"/>
    <property type="project" value="InterPro"/>
</dbReference>
<dbReference type="EMBL" id="MU853567">
    <property type="protein sequence ID" value="KAK4145550.1"/>
    <property type="molecule type" value="Genomic_DNA"/>
</dbReference>
<keyword evidence="6" id="KW-0503">Monooxygenase</keyword>
<dbReference type="InterPro" id="IPR017972">
    <property type="entry name" value="Cyt_P450_CS"/>
</dbReference>
<protein>
    <submittedName>
        <fullName evidence="8">Cytochrome P450</fullName>
    </submittedName>
</protein>
<keyword evidence="3 6" id="KW-0560">Oxidoreductase</keyword>
<comment type="caution">
    <text evidence="8">The sequence shown here is derived from an EMBL/GenBank/DDBJ whole genome shotgun (WGS) entry which is preliminary data.</text>
</comment>
<dbReference type="InterPro" id="IPR002401">
    <property type="entry name" value="Cyt_P450_E_grp-I"/>
</dbReference>
<dbReference type="GeneID" id="87813229"/>
<reference evidence="8" key="1">
    <citation type="journal article" date="2023" name="Mol. Phylogenet. Evol.">
        <title>Genome-scale phylogeny and comparative genomics of the fungal order Sordariales.</title>
        <authorList>
            <person name="Hensen N."/>
            <person name="Bonometti L."/>
            <person name="Westerberg I."/>
            <person name="Brannstrom I.O."/>
            <person name="Guillou S."/>
            <person name="Cros-Aarteil S."/>
            <person name="Calhoun S."/>
            <person name="Haridas S."/>
            <person name="Kuo A."/>
            <person name="Mondo S."/>
            <person name="Pangilinan J."/>
            <person name="Riley R."/>
            <person name="LaButti K."/>
            <person name="Andreopoulos B."/>
            <person name="Lipzen A."/>
            <person name="Chen C."/>
            <person name="Yan M."/>
            <person name="Daum C."/>
            <person name="Ng V."/>
            <person name="Clum A."/>
            <person name="Steindorff A."/>
            <person name="Ohm R.A."/>
            <person name="Martin F."/>
            <person name="Silar P."/>
            <person name="Natvig D.O."/>
            <person name="Lalanne C."/>
            <person name="Gautier V."/>
            <person name="Ament-Velasquez S.L."/>
            <person name="Kruys A."/>
            <person name="Hutchinson M.I."/>
            <person name="Powell A.J."/>
            <person name="Barry K."/>
            <person name="Miller A.N."/>
            <person name="Grigoriev I.V."/>
            <person name="Debuchy R."/>
            <person name="Gladieux P."/>
            <person name="Hiltunen Thoren M."/>
            <person name="Johannesson H."/>
        </authorList>
    </citation>
    <scope>NUCLEOTIDE SEQUENCE</scope>
    <source>
        <strain evidence="8">CBS 141.50</strain>
    </source>
</reference>
<evidence type="ECO:0000313" key="9">
    <source>
        <dbReference type="Proteomes" id="UP001302676"/>
    </source>
</evidence>
<keyword evidence="9" id="KW-1185">Reference proteome</keyword>
<feature type="binding site" description="axial binding residue" evidence="5">
    <location>
        <position position="491"/>
    </location>
    <ligand>
        <name>heme</name>
        <dbReference type="ChEBI" id="CHEBI:30413"/>
    </ligand>
    <ligandPart>
        <name>Fe</name>
        <dbReference type="ChEBI" id="CHEBI:18248"/>
    </ligandPart>
</feature>
<evidence type="ECO:0000313" key="8">
    <source>
        <dbReference type="EMBL" id="KAK4145550.1"/>
    </source>
</evidence>
<dbReference type="GO" id="GO:0004497">
    <property type="term" value="F:monooxygenase activity"/>
    <property type="evidence" value="ECO:0007669"/>
    <property type="project" value="UniProtKB-KW"/>
</dbReference>
<comment type="cofactor">
    <cofactor evidence="5">
        <name>heme</name>
        <dbReference type="ChEBI" id="CHEBI:30413"/>
    </cofactor>
</comment>
<evidence type="ECO:0000256" key="5">
    <source>
        <dbReference type="PIRSR" id="PIRSR602401-1"/>
    </source>
</evidence>
<dbReference type="Gene3D" id="1.10.630.10">
    <property type="entry name" value="Cytochrome P450"/>
    <property type="match status" value="1"/>
</dbReference>
<evidence type="ECO:0000256" key="4">
    <source>
        <dbReference type="ARBA" id="ARBA00023004"/>
    </source>
</evidence>
<evidence type="ECO:0000256" key="1">
    <source>
        <dbReference type="ARBA" id="ARBA00010617"/>
    </source>
</evidence>
<evidence type="ECO:0000256" key="2">
    <source>
        <dbReference type="ARBA" id="ARBA00022723"/>
    </source>
</evidence>
<feature type="compositionally biased region" description="Basic and acidic residues" evidence="7">
    <location>
        <begin position="458"/>
        <end position="467"/>
    </location>
</feature>
<dbReference type="GO" id="GO:0006629">
    <property type="term" value="P:lipid metabolic process"/>
    <property type="evidence" value="ECO:0007669"/>
    <property type="project" value="UniProtKB-ARBA"/>
</dbReference>
<dbReference type="PANTHER" id="PTHR24296">
    <property type="entry name" value="CYTOCHROME P450"/>
    <property type="match status" value="1"/>
</dbReference>
<gene>
    <name evidence="8" type="ORF">C8A04DRAFT_10525</name>
</gene>
<sequence length="549" mass="61950">MGLLVEYGDYILSGFVLAVIIRIFTSRKTIRRNGEALRTPPGTLPLVGNSIKFLQPRWDLLDWFNKCQCQFGYETLALTVPTFPSAVLIQDPRNLEFVFKNESLFTKGAFVKRRSWDLFGNGIINADGDFWKLQRKAGSAFLNTANLKVLTDVLLPRYISESLDDLHLSTKRDTVDLQHVFHEITTKLMGKMAYNMEMHADDIFSQSFDFASGATAKRFQNPLWLVTEYFLGSEFRRSVSAVKEFGRHIVANAVQGREEQTAKDEPTDPDSKVDHISGSLIRSLLDALGDEQIVADAALNYLSAGRDTTGQALTWTFYLLLQHPEAVTKIRAEVQDLLDQQMQQQPDSPSPTLITSSNLPILNADLTLFTPQSLPYTTAAFHEALRLYPPIPFEFRQAQADTTLPDGTFLPRHSVVMWCLWAMQRSQSTWGYDAEDFRPERFLVCDDEHQGQGQSQTQDDHLSENKKNSRHFAVGKSTSEFPVFHGGVRTCLGRKMAEAIAVQVIPSVVWGFDLEQGWEGPLEGRRSHTSLTLPMEGGLPVKVRRRVVD</sequence>
<keyword evidence="5 6" id="KW-0349">Heme</keyword>